<comment type="caution">
    <text evidence="2">The sequence shown here is derived from an EMBL/GenBank/DDBJ whole genome shotgun (WGS) entry which is preliminary data.</text>
</comment>
<evidence type="ECO:0000256" key="1">
    <source>
        <dbReference type="SAM" id="MobiDB-lite"/>
    </source>
</evidence>
<gene>
    <name evidence="2" type="ORF">MNOR_LOCUS4136</name>
</gene>
<feature type="compositionally biased region" description="Basic and acidic residues" evidence="1">
    <location>
        <begin position="216"/>
        <end position="238"/>
    </location>
</feature>
<organism evidence="2 3">
    <name type="scientific">Meganyctiphanes norvegica</name>
    <name type="common">Northern krill</name>
    <name type="synonym">Thysanopoda norvegica</name>
    <dbReference type="NCBI Taxonomy" id="48144"/>
    <lineage>
        <taxon>Eukaryota</taxon>
        <taxon>Metazoa</taxon>
        <taxon>Ecdysozoa</taxon>
        <taxon>Arthropoda</taxon>
        <taxon>Crustacea</taxon>
        <taxon>Multicrustacea</taxon>
        <taxon>Malacostraca</taxon>
        <taxon>Eumalacostraca</taxon>
        <taxon>Eucarida</taxon>
        <taxon>Euphausiacea</taxon>
        <taxon>Euphausiidae</taxon>
        <taxon>Meganyctiphanes</taxon>
    </lineage>
</organism>
<accession>A0AAV2PVH1</accession>
<feature type="compositionally biased region" description="Low complexity" evidence="1">
    <location>
        <begin position="396"/>
        <end position="408"/>
    </location>
</feature>
<feature type="region of interest" description="Disordered" evidence="1">
    <location>
        <begin position="333"/>
        <end position="451"/>
    </location>
</feature>
<dbReference type="EMBL" id="CAXKWB010001500">
    <property type="protein sequence ID" value="CAL4064505.1"/>
    <property type="molecule type" value="Genomic_DNA"/>
</dbReference>
<feature type="compositionally biased region" description="Low complexity" evidence="1">
    <location>
        <begin position="429"/>
        <end position="442"/>
    </location>
</feature>
<keyword evidence="3" id="KW-1185">Reference proteome</keyword>
<name>A0AAV2PVH1_MEGNR</name>
<protein>
    <submittedName>
        <fullName evidence="2">Uncharacterized protein</fullName>
    </submittedName>
</protein>
<evidence type="ECO:0000313" key="2">
    <source>
        <dbReference type="EMBL" id="CAL4064505.1"/>
    </source>
</evidence>
<proteinExistence type="predicted"/>
<evidence type="ECO:0000313" key="3">
    <source>
        <dbReference type="Proteomes" id="UP001497623"/>
    </source>
</evidence>
<feature type="compositionally biased region" description="Polar residues" evidence="1">
    <location>
        <begin position="169"/>
        <end position="181"/>
    </location>
</feature>
<dbReference type="AlphaFoldDB" id="A0AAV2PVH1"/>
<reference evidence="2 3" key="1">
    <citation type="submission" date="2024-05" db="EMBL/GenBank/DDBJ databases">
        <authorList>
            <person name="Wallberg A."/>
        </authorList>
    </citation>
    <scope>NUCLEOTIDE SEQUENCE [LARGE SCALE GENOMIC DNA]</scope>
</reference>
<feature type="region of interest" description="Disordered" evidence="1">
    <location>
        <begin position="169"/>
        <end position="265"/>
    </location>
</feature>
<sequence length="475" mass="51792">MEKEKSKRDECKEAKIHTLKGPITVADKDHLLPDKVSSQSDKGQTNHTIEKELTLQAHFAFGTPSNPTIQYANVAPTSSSSGKPVMSKATDGDHWQWGPSDNRGASAGGAQCSITCGREGLTMTYNASADTVTYPSIPCDVCPDGHADNIPPTPTVSRSMMDLHHSTEATVTTGRSQTFSGSLDRHTQRGTQGTGLQRPYGRRCKSTAHIILQNNDVRDPGSRSKDGMHSGGRGEHRGRPLLRGRGRHTERQPPDPPPEPATGEGWERLHNLTENLPHAHHHHHHSHSCPAALPPPPPPCCPCHHCNALYSFVTSMAHDPCHSCQPSHHHHHPSCSCMSHHFHQDPPLPPKTPPTTRTYNSHRSYEEYPTSTRRRERSKAPPPRSRSASPRPPPARRAASPPSRSPSPQHRWGPRITPVLPRRVVPRMGAAATSTAPTGTQHHPGHHHGQVHKCGLHSPTCPLYPSSCAAPVAAC</sequence>
<dbReference type="Proteomes" id="UP001497623">
    <property type="component" value="Unassembled WGS sequence"/>
</dbReference>
<feature type="compositionally biased region" description="Pro residues" evidence="1">
    <location>
        <begin position="380"/>
        <end position="395"/>
    </location>
</feature>